<dbReference type="AlphaFoldDB" id="A0A4U0WNG3"/>
<evidence type="ECO:0000256" key="1">
    <source>
        <dbReference type="SAM" id="MobiDB-lite"/>
    </source>
</evidence>
<evidence type="ECO:0000313" key="3">
    <source>
        <dbReference type="Proteomes" id="UP000309340"/>
    </source>
</evidence>
<name>A0A4U0WNG3_9PEZI</name>
<keyword evidence="3" id="KW-1185">Reference proteome</keyword>
<gene>
    <name evidence="2" type="ORF">B0A55_10414</name>
</gene>
<evidence type="ECO:0000313" key="2">
    <source>
        <dbReference type="EMBL" id="TKA64188.1"/>
    </source>
</evidence>
<dbReference type="EMBL" id="NAJQ01000862">
    <property type="protein sequence ID" value="TKA64188.1"/>
    <property type="molecule type" value="Genomic_DNA"/>
</dbReference>
<sequence length="359" mass="40279">MELQGLPRYEQIISTPTPKPLIVALKQCSQVALFSRTELNFEIKIGFKTENSVYWIDLVLSDGRHVSIKHEDTWHAGRYCSRRILPSWCSSLSFQMARIRSLSQITTPLQQTPPKVNARRMRYQTHAPPGRAVEPSLPPKPLIVDLDRSKSSAVRPNGTTGIAQAILDVAFSLARTASPRPWTYTQDGDTPPQYDTAQLDTPTKSKSVIVTLNRRLPGKISEDGMSMTMLIDDTGILEQRNDAITMKADTTRKELLDLLFTRVKAHFKIDLVREPPKKPRGYSVFSMLVDSKRVLLVDETGWEAARAWLDKGAMLQLDFALPKKTSVESEAAWQGEDAEESTNESSKIGKGKRKSCVVQ</sequence>
<organism evidence="2 3">
    <name type="scientific">Friedmanniomyces simplex</name>
    <dbReference type="NCBI Taxonomy" id="329884"/>
    <lineage>
        <taxon>Eukaryota</taxon>
        <taxon>Fungi</taxon>
        <taxon>Dikarya</taxon>
        <taxon>Ascomycota</taxon>
        <taxon>Pezizomycotina</taxon>
        <taxon>Dothideomycetes</taxon>
        <taxon>Dothideomycetidae</taxon>
        <taxon>Mycosphaerellales</taxon>
        <taxon>Teratosphaeriaceae</taxon>
        <taxon>Friedmanniomyces</taxon>
    </lineage>
</organism>
<dbReference type="Proteomes" id="UP000309340">
    <property type="component" value="Unassembled WGS sequence"/>
</dbReference>
<feature type="region of interest" description="Disordered" evidence="1">
    <location>
        <begin position="330"/>
        <end position="359"/>
    </location>
</feature>
<proteinExistence type="predicted"/>
<feature type="compositionally biased region" description="Basic residues" evidence="1">
    <location>
        <begin position="349"/>
        <end position="359"/>
    </location>
</feature>
<protein>
    <submittedName>
        <fullName evidence="2">Uncharacterized protein</fullName>
    </submittedName>
</protein>
<reference evidence="2 3" key="1">
    <citation type="submission" date="2017-03" db="EMBL/GenBank/DDBJ databases">
        <title>Genomes of endolithic fungi from Antarctica.</title>
        <authorList>
            <person name="Coleine C."/>
            <person name="Masonjones S."/>
            <person name="Stajich J.E."/>
        </authorList>
    </citation>
    <scope>NUCLEOTIDE SEQUENCE [LARGE SCALE GENOMIC DNA]</scope>
    <source>
        <strain evidence="2 3">CCFEE 5184</strain>
    </source>
</reference>
<accession>A0A4U0WNG3</accession>
<comment type="caution">
    <text evidence="2">The sequence shown here is derived from an EMBL/GenBank/DDBJ whole genome shotgun (WGS) entry which is preliminary data.</text>
</comment>